<organism evidence="2 3">
    <name type="scientific">Phyllostomus discolor</name>
    <name type="common">pale spear-nosed bat</name>
    <dbReference type="NCBI Taxonomy" id="89673"/>
    <lineage>
        <taxon>Eukaryota</taxon>
        <taxon>Metazoa</taxon>
        <taxon>Chordata</taxon>
        <taxon>Craniata</taxon>
        <taxon>Vertebrata</taxon>
        <taxon>Euteleostomi</taxon>
        <taxon>Mammalia</taxon>
        <taxon>Eutheria</taxon>
        <taxon>Laurasiatheria</taxon>
        <taxon>Chiroptera</taxon>
        <taxon>Yangochiroptera</taxon>
        <taxon>Phyllostomidae</taxon>
        <taxon>Phyllostominae</taxon>
        <taxon>Phyllostomus</taxon>
    </lineage>
</organism>
<dbReference type="AlphaFoldDB" id="A0A834B4B4"/>
<accession>A0A834B4B4</accession>
<evidence type="ECO:0000256" key="1">
    <source>
        <dbReference type="SAM" id="MobiDB-lite"/>
    </source>
</evidence>
<gene>
    <name evidence="2" type="ORF">HJG60_019338</name>
</gene>
<feature type="region of interest" description="Disordered" evidence="1">
    <location>
        <begin position="1"/>
        <end position="59"/>
    </location>
</feature>
<evidence type="ECO:0000313" key="2">
    <source>
        <dbReference type="EMBL" id="KAF6122279.1"/>
    </source>
</evidence>
<feature type="compositionally biased region" description="Basic and acidic residues" evidence="1">
    <location>
        <begin position="12"/>
        <end position="27"/>
    </location>
</feature>
<protein>
    <submittedName>
        <fullName evidence="2">Trinucleotide repeat containing adaptor 6B</fullName>
    </submittedName>
</protein>
<comment type="caution">
    <text evidence="2">The sequence shown here is derived from an EMBL/GenBank/DDBJ whole genome shotgun (WGS) entry which is preliminary data.</text>
</comment>
<proteinExistence type="predicted"/>
<sequence length="59" mass="6479">MQTNEGEVSEESGSKVEQEDFVMEGHGKTPPPGEESKHQRESESELVQAKMADRVSAGF</sequence>
<name>A0A834B4B4_9CHIR</name>
<feature type="compositionally biased region" description="Basic and acidic residues" evidence="1">
    <location>
        <begin position="34"/>
        <end position="43"/>
    </location>
</feature>
<dbReference type="EMBL" id="JABVXQ010000003">
    <property type="protein sequence ID" value="KAF6122279.1"/>
    <property type="molecule type" value="Genomic_DNA"/>
</dbReference>
<dbReference type="Proteomes" id="UP000664940">
    <property type="component" value="Unassembled WGS sequence"/>
</dbReference>
<reference evidence="2 3" key="1">
    <citation type="journal article" date="2020" name="Nature">
        <title>Six reference-quality genomes reveal evolution of bat adaptations.</title>
        <authorList>
            <person name="Jebb D."/>
            <person name="Huang Z."/>
            <person name="Pippel M."/>
            <person name="Hughes G.M."/>
            <person name="Lavrichenko K."/>
            <person name="Devanna P."/>
            <person name="Winkler S."/>
            <person name="Jermiin L.S."/>
            <person name="Skirmuntt E.C."/>
            <person name="Katzourakis A."/>
            <person name="Burkitt-Gray L."/>
            <person name="Ray D.A."/>
            <person name="Sullivan K.A.M."/>
            <person name="Roscito J.G."/>
            <person name="Kirilenko B.M."/>
            <person name="Davalos L.M."/>
            <person name="Corthals A.P."/>
            <person name="Power M.L."/>
            <person name="Jones G."/>
            <person name="Ransome R.D."/>
            <person name="Dechmann D.K.N."/>
            <person name="Locatelli A.G."/>
            <person name="Puechmaille S.J."/>
            <person name="Fedrigo O."/>
            <person name="Jarvis E.D."/>
            <person name="Hiller M."/>
            <person name="Vernes S.C."/>
            <person name="Myers E.W."/>
            <person name="Teeling E.C."/>
        </authorList>
    </citation>
    <scope>NUCLEOTIDE SEQUENCE [LARGE SCALE GENOMIC DNA]</scope>
    <source>
        <strain evidence="2">Bat1K_MPI-CBG_1</strain>
    </source>
</reference>
<evidence type="ECO:0000313" key="3">
    <source>
        <dbReference type="Proteomes" id="UP000664940"/>
    </source>
</evidence>